<organism evidence="4 5">
    <name type="scientific">Buddleja alternifolia</name>
    <dbReference type="NCBI Taxonomy" id="168488"/>
    <lineage>
        <taxon>Eukaryota</taxon>
        <taxon>Viridiplantae</taxon>
        <taxon>Streptophyta</taxon>
        <taxon>Embryophyta</taxon>
        <taxon>Tracheophyta</taxon>
        <taxon>Spermatophyta</taxon>
        <taxon>Magnoliopsida</taxon>
        <taxon>eudicotyledons</taxon>
        <taxon>Gunneridae</taxon>
        <taxon>Pentapetalae</taxon>
        <taxon>asterids</taxon>
        <taxon>lamiids</taxon>
        <taxon>Lamiales</taxon>
        <taxon>Scrophulariaceae</taxon>
        <taxon>Buddlejeae</taxon>
        <taxon>Buddleja</taxon>
    </lineage>
</organism>
<sequence length="294" mass="33415">MFDCRCLSTNLVSNGTMKSRRIEFGDINGVDDALSIYGLMIERKPLPNTRLFNNLLSRLVKLKQYTVAISLFRDISILGVSIDNYAMNIAINCYCNSHRVDFGFSMLAAFFKRGYMLDAATVSPLLKGLFQENRIAEAQNLFRKIVREELCEMNNIIFGVVVDGLCKAGNTAMAIQLLRVMEKGSCRPDTHKYNMIIDGLCKDKLLDSAMKLFDEMPHKGIDRDVFTYNVLINGLSTFGQWKEVKALWKEMIDCKIYPNVITFTTVIDALCKEGLVDKAHDLLNIMIQKIMFLL</sequence>
<evidence type="ECO:0000313" key="4">
    <source>
        <dbReference type="EMBL" id="KAG8382246.1"/>
    </source>
</evidence>
<evidence type="ECO:0000313" key="5">
    <source>
        <dbReference type="Proteomes" id="UP000826271"/>
    </source>
</evidence>
<dbReference type="PANTHER" id="PTHR47934">
    <property type="entry name" value="PENTATRICOPEPTIDE REPEAT-CONTAINING PROTEIN PET309, MITOCHONDRIAL"/>
    <property type="match status" value="1"/>
</dbReference>
<dbReference type="Gene3D" id="1.25.40.10">
    <property type="entry name" value="Tetratricopeptide repeat domain"/>
    <property type="match status" value="3"/>
</dbReference>
<feature type="repeat" description="PPR" evidence="3">
    <location>
        <begin position="224"/>
        <end position="258"/>
    </location>
</feature>
<dbReference type="InterPro" id="IPR051114">
    <property type="entry name" value="Mito_RNA_Proc_CCM1"/>
</dbReference>
<evidence type="ECO:0000256" key="3">
    <source>
        <dbReference type="PROSITE-ProRule" id="PRU00708"/>
    </source>
</evidence>
<dbReference type="GO" id="GO:0003729">
    <property type="term" value="F:mRNA binding"/>
    <property type="evidence" value="ECO:0007669"/>
    <property type="project" value="TreeGrafter"/>
</dbReference>
<dbReference type="PANTHER" id="PTHR47934:SF27">
    <property type="entry name" value="PENTATRICOPEPTIDE REPEAT PROTEIN-RELATED"/>
    <property type="match status" value="1"/>
</dbReference>
<feature type="repeat" description="PPR" evidence="3">
    <location>
        <begin position="189"/>
        <end position="223"/>
    </location>
</feature>
<dbReference type="Proteomes" id="UP000826271">
    <property type="component" value="Unassembled WGS sequence"/>
</dbReference>
<dbReference type="PROSITE" id="PS51375">
    <property type="entry name" value="PPR"/>
    <property type="match status" value="4"/>
</dbReference>
<dbReference type="InterPro" id="IPR011990">
    <property type="entry name" value="TPR-like_helical_dom_sf"/>
</dbReference>
<protein>
    <recommendedName>
        <fullName evidence="6">Pentatricopeptide repeat-containing protein</fullName>
    </recommendedName>
</protein>
<comment type="caution">
    <text evidence="4">The sequence shown here is derived from an EMBL/GenBank/DDBJ whole genome shotgun (WGS) entry which is preliminary data.</text>
</comment>
<comment type="similarity">
    <text evidence="1">Belongs to the PPR family. P subfamily.</text>
</comment>
<gene>
    <name evidence="4" type="ORF">BUALT_Bualt05G0056900</name>
</gene>
<dbReference type="Pfam" id="PF13041">
    <property type="entry name" value="PPR_2"/>
    <property type="match status" value="1"/>
</dbReference>
<dbReference type="EMBL" id="WHWC01000005">
    <property type="protein sequence ID" value="KAG8382246.1"/>
    <property type="molecule type" value="Genomic_DNA"/>
</dbReference>
<proteinExistence type="inferred from homology"/>
<reference evidence="4" key="1">
    <citation type="submission" date="2019-10" db="EMBL/GenBank/DDBJ databases">
        <authorList>
            <person name="Zhang R."/>
            <person name="Pan Y."/>
            <person name="Wang J."/>
            <person name="Ma R."/>
            <person name="Yu S."/>
        </authorList>
    </citation>
    <scope>NUCLEOTIDE SEQUENCE</scope>
    <source>
        <strain evidence="4">LA-IB0</strain>
        <tissue evidence="4">Leaf</tissue>
    </source>
</reference>
<dbReference type="GO" id="GO:0005739">
    <property type="term" value="C:mitochondrion"/>
    <property type="evidence" value="ECO:0007669"/>
    <property type="project" value="TreeGrafter"/>
</dbReference>
<dbReference type="GO" id="GO:0006396">
    <property type="term" value="P:RNA processing"/>
    <property type="evidence" value="ECO:0007669"/>
    <property type="project" value="TreeGrafter"/>
</dbReference>
<feature type="repeat" description="PPR" evidence="3">
    <location>
        <begin position="259"/>
        <end position="289"/>
    </location>
</feature>
<keyword evidence="2" id="KW-0677">Repeat</keyword>
<name>A0AAV6XNW7_9LAMI</name>
<evidence type="ECO:0000256" key="2">
    <source>
        <dbReference type="ARBA" id="ARBA00022737"/>
    </source>
</evidence>
<dbReference type="NCBIfam" id="TIGR00756">
    <property type="entry name" value="PPR"/>
    <property type="match status" value="4"/>
</dbReference>
<keyword evidence="5" id="KW-1185">Reference proteome</keyword>
<dbReference type="AlphaFoldDB" id="A0AAV6XNW7"/>
<dbReference type="Pfam" id="PF12854">
    <property type="entry name" value="PPR_1"/>
    <property type="match status" value="2"/>
</dbReference>
<dbReference type="GO" id="GO:0007005">
    <property type="term" value="P:mitochondrion organization"/>
    <property type="evidence" value="ECO:0007669"/>
    <property type="project" value="TreeGrafter"/>
</dbReference>
<dbReference type="InterPro" id="IPR002885">
    <property type="entry name" value="PPR_rpt"/>
</dbReference>
<evidence type="ECO:0008006" key="6">
    <source>
        <dbReference type="Google" id="ProtNLM"/>
    </source>
</evidence>
<accession>A0AAV6XNW7</accession>
<evidence type="ECO:0000256" key="1">
    <source>
        <dbReference type="ARBA" id="ARBA00007626"/>
    </source>
</evidence>
<feature type="repeat" description="PPR" evidence="3">
    <location>
        <begin position="154"/>
        <end position="188"/>
    </location>
</feature>